<dbReference type="Pfam" id="PF00646">
    <property type="entry name" value="F-box"/>
    <property type="match status" value="1"/>
</dbReference>
<reference evidence="2" key="2">
    <citation type="submission" date="2022-10" db="EMBL/GenBank/DDBJ databases">
        <authorList>
            <consortium name="ENA_rothamsted_submissions"/>
            <consortium name="culmorum"/>
            <person name="King R."/>
        </authorList>
    </citation>
    <scope>NUCLEOTIDE SEQUENCE</scope>
</reference>
<reference evidence="2" key="1">
    <citation type="submission" date="2022-01" db="EMBL/GenBank/DDBJ databases">
        <authorList>
            <person name="King R."/>
        </authorList>
    </citation>
    <scope>NUCLEOTIDE SEQUENCE</scope>
</reference>
<evidence type="ECO:0000313" key="3">
    <source>
        <dbReference type="Proteomes" id="UP001153620"/>
    </source>
</evidence>
<name>A0A9N9RP66_9DIPT</name>
<keyword evidence="3" id="KW-1185">Reference proteome</keyword>
<dbReference type="InterPro" id="IPR036047">
    <property type="entry name" value="F-box-like_dom_sf"/>
</dbReference>
<dbReference type="SUPFAM" id="SSF81383">
    <property type="entry name" value="F-box domain"/>
    <property type="match status" value="1"/>
</dbReference>
<sequence length="395" mass="46916">MRDPLKIIIEDINPLIFQHFDTHDIRRITLVSKLWNQIIGSSRQCMRKITCRIDRPSLQVNALKQSSRHYENFKIAPRGYYEELSVILNYFDVKNVWINDTSDKEVEHNEYVNFMRSFADTIEYLQTGDISTKNSSRMTVINFPKLKKLHCSFTNRSAFSIFLGDNKNLETVILSSELYSCDDEFLNHNNIISEFLSKNQQIRNLWLLHLEKLFVYDISSKVTQKLRHITFTTNFQNTPRHAKQNFIKFIKSQWCLESLNMMGCRDKSIVVDIWNGLVKFNKLFVIDCNFYEELHSFDLRENLNIEEIDFYLSSSLHAFMFLQAAPNIVSYKIRQLSKQLLEFSIRNLKCLKEIKYQSIDGDAAKYFKEIIRSCGRRPFKVKELDFFEYLNIEKQ</sequence>
<dbReference type="SUPFAM" id="SSF52047">
    <property type="entry name" value="RNI-like"/>
    <property type="match status" value="1"/>
</dbReference>
<gene>
    <name evidence="2" type="ORF">CHIRRI_LOCUS3080</name>
</gene>
<protein>
    <recommendedName>
        <fullName evidence="1">F-box domain-containing protein</fullName>
    </recommendedName>
</protein>
<dbReference type="InterPro" id="IPR001810">
    <property type="entry name" value="F-box_dom"/>
</dbReference>
<accession>A0A9N9RP66</accession>
<organism evidence="2 3">
    <name type="scientific">Chironomus riparius</name>
    <dbReference type="NCBI Taxonomy" id="315576"/>
    <lineage>
        <taxon>Eukaryota</taxon>
        <taxon>Metazoa</taxon>
        <taxon>Ecdysozoa</taxon>
        <taxon>Arthropoda</taxon>
        <taxon>Hexapoda</taxon>
        <taxon>Insecta</taxon>
        <taxon>Pterygota</taxon>
        <taxon>Neoptera</taxon>
        <taxon>Endopterygota</taxon>
        <taxon>Diptera</taxon>
        <taxon>Nematocera</taxon>
        <taxon>Chironomoidea</taxon>
        <taxon>Chironomidae</taxon>
        <taxon>Chironominae</taxon>
        <taxon>Chironomus</taxon>
    </lineage>
</organism>
<evidence type="ECO:0000259" key="1">
    <source>
        <dbReference type="Pfam" id="PF00646"/>
    </source>
</evidence>
<evidence type="ECO:0000313" key="2">
    <source>
        <dbReference type="EMBL" id="CAG9800129.1"/>
    </source>
</evidence>
<dbReference type="AlphaFoldDB" id="A0A9N9RP66"/>
<feature type="domain" description="F-box" evidence="1">
    <location>
        <begin position="15"/>
        <end position="43"/>
    </location>
</feature>
<dbReference type="EMBL" id="OU895877">
    <property type="protein sequence ID" value="CAG9800129.1"/>
    <property type="molecule type" value="Genomic_DNA"/>
</dbReference>
<dbReference type="OrthoDB" id="10324085at2759"/>
<proteinExistence type="predicted"/>
<dbReference type="Proteomes" id="UP001153620">
    <property type="component" value="Chromosome 1"/>
</dbReference>